<dbReference type="FunFam" id="3.30.50.10:FF:000032">
    <property type="entry name" value="Transcription factor GATA-3"/>
    <property type="match status" value="1"/>
</dbReference>
<feature type="compositionally biased region" description="Basic and acidic residues" evidence="12">
    <location>
        <begin position="328"/>
        <end position="343"/>
    </location>
</feature>
<dbReference type="SMART" id="SM00401">
    <property type="entry name" value="ZnF_GATA"/>
    <property type="match status" value="2"/>
</dbReference>
<feature type="domain" description="GATA-type" evidence="13">
    <location>
        <begin position="258"/>
        <end position="311"/>
    </location>
</feature>
<keyword evidence="2" id="KW-0479">Metal-binding</keyword>
<evidence type="ECO:0000256" key="8">
    <source>
        <dbReference type="ARBA" id="ARBA00023159"/>
    </source>
</evidence>
<evidence type="ECO:0000256" key="6">
    <source>
        <dbReference type="ARBA" id="ARBA00023015"/>
    </source>
</evidence>
<evidence type="ECO:0000256" key="5">
    <source>
        <dbReference type="ARBA" id="ARBA00022833"/>
    </source>
</evidence>
<evidence type="ECO:0000256" key="12">
    <source>
        <dbReference type="SAM" id="MobiDB-lite"/>
    </source>
</evidence>
<dbReference type="GO" id="GO:0000978">
    <property type="term" value="F:RNA polymerase II cis-regulatory region sequence-specific DNA binding"/>
    <property type="evidence" value="ECO:0007669"/>
    <property type="project" value="TreeGrafter"/>
</dbReference>
<dbReference type="FunFam" id="3.30.50.10:FF:000001">
    <property type="entry name" value="GATA transcription factor (GATAd)"/>
    <property type="match status" value="1"/>
</dbReference>
<keyword evidence="9" id="KW-0804">Transcription</keyword>
<dbReference type="PROSITE" id="PS00344">
    <property type="entry name" value="GATA_ZN_FINGER_1"/>
    <property type="match status" value="2"/>
</dbReference>
<name>A0A2H1WQK7_SPOFR</name>
<dbReference type="InterPro" id="IPR039355">
    <property type="entry name" value="Transcription_factor_GATA"/>
</dbReference>
<dbReference type="GO" id="GO:0005634">
    <property type="term" value="C:nucleus"/>
    <property type="evidence" value="ECO:0007669"/>
    <property type="project" value="UniProtKB-SubCell"/>
</dbReference>
<dbReference type="GO" id="GO:0000981">
    <property type="term" value="F:DNA-binding transcription factor activity, RNA polymerase II-specific"/>
    <property type="evidence" value="ECO:0007669"/>
    <property type="project" value="TreeGrafter"/>
</dbReference>
<evidence type="ECO:0000256" key="1">
    <source>
        <dbReference type="ARBA" id="ARBA00004123"/>
    </source>
</evidence>
<gene>
    <name evidence="14" type="ORF">SFRICE_029092</name>
</gene>
<comment type="subcellular location">
    <subcellularLocation>
        <location evidence="1">Nucleus</location>
    </subcellularLocation>
</comment>
<evidence type="ECO:0000256" key="9">
    <source>
        <dbReference type="ARBA" id="ARBA00023163"/>
    </source>
</evidence>
<dbReference type="InterPro" id="IPR013088">
    <property type="entry name" value="Znf_NHR/GATA"/>
</dbReference>
<keyword evidence="6" id="KW-0805">Transcription regulation</keyword>
<dbReference type="PRINTS" id="PR00619">
    <property type="entry name" value="GATAZNFINGER"/>
</dbReference>
<dbReference type="PANTHER" id="PTHR10071">
    <property type="entry name" value="TRANSCRIPTION FACTOR GATA FAMILY MEMBER"/>
    <property type="match status" value="1"/>
</dbReference>
<dbReference type="PANTHER" id="PTHR10071:SF337">
    <property type="entry name" value="GATA-BINDING FACTOR A"/>
    <property type="match status" value="1"/>
</dbReference>
<evidence type="ECO:0000313" key="14">
    <source>
        <dbReference type="EMBL" id="SOQ55360.1"/>
    </source>
</evidence>
<feature type="compositionally biased region" description="Low complexity" evidence="12">
    <location>
        <begin position="374"/>
        <end position="404"/>
    </location>
</feature>
<reference evidence="14" key="1">
    <citation type="submission" date="2016-07" db="EMBL/GenBank/DDBJ databases">
        <authorList>
            <person name="Bretaudeau A."/>
        </authorList>
    </citation>
    <scope>NUCLEOTIDE SEQUENCE</scope>
    <source>
        <strain evidence="14">Rice</strain>
        <tissue evidence="14">Whole body</tissue>
    </source>
</reference>
<feature type="domain" description="GATA-type" evidence="13">
    <location>
        <begin position="172"/>
        <end position="226"/>
    </location>
</feature>
<keyword evidence="7" id="KW-0238">DNA-binding</keyword>
<dbReference type="SUPFAM" id="SSF57716">
    <property type="entry name" value="Glucocorticoid receptor-like (DNA-binding domain)"/>
    <property type="match status" value="2"/>
</dbReference>
<dbReference type="AlphaFoldDB" id="A0A2H1WQK7"/>
<dbReference type="EMBL" id="ODYU01010331">
    <property type="protein sequence ID" value="SOQ55360.1"/>
    <property type="molecule type" value="Genomic_DNA"/>
</dbReference>
<dbReference type="GO" id="GO:0045165">
    <property type="term" value="P:cell fate commitment"/>
    <property type="evidence" value="ECO:0007669"/>
    <property type="project" value="TreeGrafter"/>
</dbReference>
<keyword evidence="10" id="KW-0539">Nucleus</keyword>
<evidence type="ECO:0000256" key="7">
    <source>
        <dbReference type="ARBA" id="ARBA00023125"/>
    </source>
</evidence>
<dbReference type="PROSITE" id="PS50114">
    <property type="entry name" value="GATA_ZN_FINGER_2"/>
    <property type="match status" value="2"/>
</dbReference>
<protein>
    <submittedName>
        <fullName evidence="14">SFRICE_029092</fullName>
    </submittedName>
</protein>
<evidence type="ECO:0000256" key="2">
    <source>
        <dbReference type="ARBA" id="ARBA00022723"/>
    </source>
</evidence>
<evidence type="ECO:0000259" key="13">
    <source>
        <dbReference type="PROSITE" id="PS50114"/>
    </source>
</evidence>
<dbReference type="OrthoDB" id="2162994at2759"/>
<organism evidence="14">
    <name type="scientific">Spodoptera frugiperda</name>
    <name type="common">Fall armyworm</name>
    <dbReference type="NCBI Taxonomy" id="7108"/>
    <lineage>
        <taxon>Eukaryota</taxon>
        <taxon>Metazoa</taxon>
        <taxon>Ecdysozoa</taxon>
        <taxon>Arthropoda</taxon>
        <taxon>Hexapoda</taxon>
        <taxon>Insecta</taxon>
        <taxon>Pterygota</taxon>
        <taxon>Neoptera</taxon>
        <taxon>Endopterygota</taxon>
        <taxon>Lepidoptera</taxon>
        <taxon>Glossata</taxon>
        <taxon>Ditrysia</taxon>
        <taxon>Noctuoidea</taxon>
        <taxon>Noctuidae</taxon>
        <taxon>Amphipyrinae</taxon>
        <taxon>Spodoptera</taxon>
    </lineage>
</organism>
<accession>A0A2H1WQK7</accession>
<evidence type="ECO:0000256" key="4">
    <source>
        <dbReference type="ARBA" id="ARBA00022771"/>
    </source>
</evidence>
<dbReference type="GO" id="GO:0000122">
    <property type="term" value="P:negative regulation of transcription by RNA polymerase II"/>
    <property type="evidence" value="ECO:0007669"/>
    <property type="project" value="TreeGrafter"/>
</dbReference>
<dbReference type="GO" id="GO:0045944">
    <property type="term" value="P:positive regulation of transcription by RNA polymerase II"/>
    <property type="evidence" value="ECO:0007669"/>
    <property type="project" value="TreeGrafter"/>
</dbReference>
<evidence type="ECO:0000256" key="3">
    <source>
        <dbReference type="ARBA" id="ARBA00022737"/>
    </source>
</evidence>
<evidence type="ECO:0000256" key="11">
    <source>
        <dbReference type="PROSITE-ProRule" id="PRU00094"/>
    </source>
</evidence>
<evidence type="ECO:0000256" key="10">
    <source>
        <dbReference type="ARBA" id="ARBA00023242"/>
    </source>
</evidence>
<dbReference type="GO" id="GO:0008270">
    <property type="term" value="F:zinc ion binding"/>
    <property type="evidence" value="ECO:0007669"/>
    <property type="project" value="UniProtKB-KW"/>
</dbReference>
<dbReference type="CDD" id="cd00202">
    <property type="entry name" value="ZnF_GATA"/>
    <property type="match status" value="2"/>
</dbReference>
<dbReference type="Pfam" id="PF00320">
    <property type="entry name" value="GATA"/>
    <property type="match status" value="2"/>
</dbReference>
<keyword evidence="8" id="KW-0010">Activator</keyword>
<proteinExistence type="predicted"/>
<feature type="region of interest" description="Disordered" evidence="12">
    <location>
        <begin position="303"/>
        <end position="405"/>
    </location>
</feature>
<dbReference type="InterPro" id="IPR000679">
    <property type="entry name" value="Znf_GATA"/>
</dbReference>
<keyword evidence="3" id="KW-0677">Repeat</keyword>
<keyword evidence="5" id="KW-0862">Zinc</keyword>
<dbReference type="Gene3D" id="3.30.50.10">
    <property type="entry name" value="Erythroid Transcription Factor GATA-1, subunit A"/>
    <property type="match status" value="2"/>
</dbReference>
<keyword evidence="4 11" id="KW-0863">Zinc-finger</keyword>
<sequence>MLCYRCSCDARALRRSSACSEAAAAWAAGTTAAAATAPTGTGSATWRAAAACSSTPRTSRRTRTSGTTTTPRTTTLTTMDAMQLPVNWLQNMALLAGPSIIPFTITSTMYLSTLIPKIRTTEFIIDTGGGAVSGVGGVAGGLYSQNMVMGSWCAPYDALQRPTAYDGVLEMYEEGRECVNCGANNTPLWRRDATGHYLCNACGLYHKINGVNRPLVKPSKRLVSADADLLTRFYKEGTVQRWMSVEGMARGMKKSAARRHGQCCTNCGSRNTTLWRRNNDGEPVCNACGLYYKLHGINRPLAMRKDGIQTRKRKPKKSGNGAKPPQDANKKDDHNSPGLDDSKQSLPEVPLPLTQSMASHGASKPREHATPETSPHAHAAHAHALGHSQAHAHAQAQPGHAHAQYPLGLPAAPFLSNPSLFNIKSEPSNANGYESYPSHSGPHYHSQQHYLHALQVGTYTQHHSSDHFLVTNVFLYRIIPHLVLYGLSNSEEEEGSGFLHQRNVTAHAKLMAST</sequence>